<feature type="transmembrane region" description="Helical" evidence="1">
    <location>
        <begin position="135"/>
        <end position="154"/>
    </location>
</feature>
<feature type="transmembrane region" description="Helical" evidence="1">
    <location>
        <begin position="67"/>
        <end position="88"/>
    </location>
</feature>
<evidence type="ECO:0000313" key="2">
    <source>
        <dbReference type="EMBL" id="MDA1384270.1"/>
    </source>
</evidence>
<reference evidence="2" key="1">
    <citation type="submission" date="2022-12" db="EMBL/GenBank/DDBJ databases">
        <title>Gycomyces niveus sp.nov., a novel actinomycete isolated from soil in Shouguang.</title>
        <authorList>
            <person name="Yang X."/>
        </authorList>
    </citation>
    <scope>NUCLEOTIDE SEQUENCE</scope>
    <source>
        <strain evidence="2">DSM 44724</strain>
    </source>
</reference>
<evidence type="ECO:0000313" key="3">
    <source>
        <dbReference type="EMBL" id="MDR7339299.1"/>
    </source>
</evidence>
<keyword evidence="1" id="KW-0472">Membrane</keyword>
<organism evidence="2 4">
    <name type="scientific">Glycomyces lechevalierae</name>
    <dbReference type="NCBI Taxonomy" id="256034"/>
    <lineage>
        <taxon>Bacteria</taxon>
        <taxon>Bacillati</taxon>
        <taxon>Actinomycetota</taxon>
        <taxon>Actinomycetes</taxon>
        <taxon>Glycomycetales</taxon>
        <taxon>Glycomycetaceae</taxon>
        <taxon>Glycomyces</taxon>
    </lineage>
</organism>
<proteinExistence type="predicted"/>
<feature type="transmembrane region" description="Helical" evidence="1">
    <location>
        <begin position="100"/>
        <end position="123"/>
    </location>
</feature>
<dbReference type="RefSeq" id="WP_270120698.1">
    <property type="nucleotide sequence ID" value="NZ_BAAAOM010000004.1"/>
</dbReference>
<name>A0A9X3STG8_9ACTN</name>
<protein>
    <submittedName>
        <fullName evidence="3">Membrane-associated HD superfamily phosphohydrolase</fullName>
    </submittedName>
</protein>
<gene>
    <name evidence="3" type="ORF">J2S69_003018</name>
    <name evidence="2" type="ORF">O2L01_04680</name>
</gene>
<dbReference type="AlphaFoldDB" id="A0A9X3STG8"/>
<sequence>MTVPPHPHPYPPPGYPYGPPPPPRMPGLTTTAIVLMWVMVTLSVFGALLAIPVLAVIDGPFGTRVTVLTAITAGQGLIWAGFRAYFAVKVARRSSSARTMAIVVEAVAMACQLVLTVLIFNATMSQVAKSSSYNISFDCTGLVLPVLVICFLSANRSRWWCDR</sequence>
<accession>A0A9X3STG8</accession>
<evidence type="ECO:0000313" key="4">
    <source>
        <dbReference type="Proteomes" id="UP001145799"/>
    </source>
</evidence>
<keyword evidence="1" id="KW-1133">Transmembrane helix</keyword>
<dbReference type="EMBL" id="JAPZVQ010000002">
    <property type="protein sequence ID" value="MDA1384270.1"/>
    <property type="molecule type" value="Genomic_DNA"/>
</dbReference>
<reference evidence="3 5" key="2">
    <citation type="submission" date="2023-07" db="EMBL/GenBank/DDBJ databases">
        <title>Sequencing the genomes of 1000 actinobacteria strains.</title>
        <authorList>
            <person name="Klenk H.-P."/>
        </authorList>
    </citation>
    <scope>NUCLEOTIDE SEQUENCE [LARGE SCALE GENOMIC DNA]</scope>
    <source>
        <strain evidence="3 5">DSM 44724</strain>
    </source>
</reference>
<keyword evidence="1" id="KW-0812">Transmembrane</keyword>
<dbReference type="Proteomes" id="UP001183604">
    <property type="component" value="Unassembled WGS sequence"/>
</dbReference>
<evidence type="ECO:0000313" key="5">
    <source>
        <dbReference type="Proteomes" id="UP001183604"/>
    </source>
</evidence>
<dbReference type="Proteomes" id="UP001145799">
    <property type="component" value="Unassembled WGS sequence"/>
</dbReference>
<evidence type="ECO:0000256" key="1">
    <source>
        <dbReference type="SAM" id="Phobius"/>
    </source>
</evidence>
<feature type="transmembrane region" description="Helical" evidence="1">
    <location>
        <begin position="34"/>
        <end position="55"/>
    </location>
</feature>
<dbReference type="EMBL" id="JAVDYD010000001">
    <property type="protein sequence ID" value="MDR7339299.1"/>
    <property type="molecule type" value="Genomic_DNA"/>
</dbReference>
<comment type="caution">
    <text evidence="2">The sequence shown here is derived from an EMBL/GenBank/DDBJ whole genome shotgun (WGS) entry which is preliminary data.</text>
</comment>
<keyword evidence="5" id="KW-1185">Reference proteome</keyword>